<evidence type="ECO:0000313" key="4">
    <source>
        <dbReference type="Proteomes" id="UP000095463"/>
    </source>
</evidence>
<proteinExistence type="predicted"/>
<keyword evidence="2" id="KW-0812">Transmembrane</keyword>
<keyword evidence="4" id="KW-1185">Reference proteome</keyword>
<dbReference type="EMBL" id="LAJE02000064">
    <property type="protein sequence ID" value="OEO32626.1"/>
    <property type="molecule type" value="Genomic_DNA"/>
</dbReference>
<reference evidence="3 4" key="1">
    <citation type="journal article" date="2015" name="Genome Announc.">
        <title>Genome Assemblies of Three Soil-Associated Devosia species: D. insulae, D. limi, and D. soli.</title>
        <authorList>
            <person name="Hassan Y.I."/>
            <person name="Lepp D."/>
            <person name="Zhou T."/>
        </authorList>
    </citation>
    <scope>NUCLEOTIDE SEQUENCE [LARGE SCALE GENOMIC DNA]</scope>
    <source>
        <strain evidence="3 4">DS-56</strain>
    </source>
</reference>
<evidence type="ECO:0000256" key="2">
    <source>
        <dbReference type="SAM" id="Phobius"/>
    </source>
</evidence>
<dbReference type="RefSeq" id="WP_069908236.1">
    <property type="nucleotide sequence ID" value="NZ_LAJE02000064.1"/>
</dbReference>
<accession>A0A1E5XVL2</accession>
<keyword evidence="2" id="KW-1133">Transmembrane helix</keyword>
<dbReference type="Proteomes" id="UP000095463">
    <property type="component" value="Unassembled WGS sequence"/>
</dbReference>
<feature type="transmembrane region" description="Helical" evidence="2">
    <location>
        <begin position="15"/>
        <end position="38"/>
    </location>
</feature>
<comment type="caution">
    <text evidence="3">The sequence shown here is derived from an EMBL/GenBank/DDBJ whole genome shotgun (WGS) entry which is preliminary data.</text>
</comment>
<dbReference type="OrthoDB" id="7951314at2"/>
<evidence type="ECO:0000313" key="3">
    <source>
        <dbReference type="EMBL" id="OEO32626.1"/>
    </source>
</evidence>
<gene>
    <name evidence="3" type="ORF">VW23_010665</name>
</gene>
<keyword evidence="2" id="KW-0472">Membrane</keyword>
<feature type="region of interest" description="Disordered" evidence="1">
    <location>
        <begin position="46"/>
        <end position="73"/>
    </location>
</feature>
<dbReference type="AlphaFoldDB" id="A0A1E5XVL2"/>
<evidence type="ECO:0000256" key="1">
    <source>
        <dbReference type="SAM" id="MobiDB-lite"/>
    </source>
</evidence>
<sequence>MDWLRDFQQSFREPVYGFLGTFWPVLAVIALIGLGWLFGSMVTRARRGGSDSGGSTFSFGDSDGDGGGGDGGD</sequence>
<protein>
    <submittedName>
        <fullName evidence="3">Uncharacterized protein</fullName>
    </submittedName>
</protein>
<organism evidence="3 4">
    <name type="scientific">Devosia insulae DS-56</name>
    <dbReference type="NCBI Taxonomy" id="1116389"/>
    <lineage>
        <taxon>Bacteria</taxon>
        <taxon>Pseudomonadati</taxon>
        <taxon>Pseudomonadota</taxon>
        <taxon>Alphaproteobacteria</taxon>
        <taxon>Hyphomicrobiales</taxon>
        <taxon>Devosiaceae</taxon>
        <taxon>Devosia</taxon>
    </lineage>
</organism>
<name>A0A1E5XVL2_9HYPH</name>